<protein>
    <recommendedName>
        <fullName evidence="1">DinB-like domain-containing protein</fullName>
    </recommendedName>
</protein>
<dbReference type="EMBL" id="CVRB01000005">
    <property type="protein sequence ID" value="CRK84767.1"/>
    <property type="molecule type" value="Genomic_DNA"/>
</dbReference>
<accession>A0A0U1P3E7</accession>
<sequence length="164" mass="19800">MNVINLLLYEIEHTYSQDDWYSPLNLVLKDLTFEQALWKPQNKEINSIWEITSHLLYYKERLLLRLKGKNAEYTANNKETFKFEGNTQEEWDLTVEKMKQLNQEIYEHIQKLSMTDIENDTSKLPLWKHINGVIRHDAHHMGQIIVNRKLQDIWPVYEEEIRNS</sequence>
<dbReference type="Gene3D" id="1.20.120.450">
    <property type="entry name" value="dinb family like domain"/>
    <property type="match status" value="1"/>
</dbReference>
<dbReference type="Proteomes" id="UP000199087">
    <property type="component" value="Unassembled WGS sequence"/>
</dbReference>
<evidence type="ECO:0000313" key="3">
    <source>
        <dbReference type="Proteomes" id="UP000199087"/>
    </source>
</evidence>
<keyword evidence="3" id="KW-1185">Reference proteome</keyword>
<dbReference type="Pfam" id="PF12867">
    <property type="entry name" value="DinB_2"/>
    <property type="match status" value="1"/>
</dbReference>
<dbReference type="AlphaFoldDB" id="A0A0U1P3E7"/>
<reference evidence="3" key="1">
    <citation type="submission" date="2015-05" db="EMBL/GenBank/DDBJ databases">
        <authorList>
            <person name="Urmite Genomes"/>
        </authorList>
    </citation>
    <scope>NUCLEOTIDE SEQUENCE [LARGE SCALE GENOMIC DNA]</scope>
    <source>
        <strain evidence="3">LF1</strain>
    </source>
</reference>
<gene>
    <name evidence="2" type="ORF">BN000_04817</name>
</gene>
<evidence type="ECO:0000313" key="2">
    <source>
        <dbReference type="EMBL" id="CRK84767.1"/>
    </source>
</evidence>
<name>A0A0U1P3E7_9BACI</name>
<organism evidence="2 3">
    <name type="scientific">Neobacillus massiliamazoniensis</name>
    <dbReference type="NCBI Taxonomy" id="1499688"/>
    <lineage>
        <taxon>Bacteria</taxon>
        <taxon>Bacillati</taxon>
        <taxon>Bacillota</taxon>
        <taxon>Bacilli</taxon>
        <taxon>Bacillales</taxon>
        <taxon>Bacillaceae</taxon>
        <taxon>Neobacillus</taxon>
    </lineage>
</organism>
<feature type="domain" description="DinB-like" evidence="1">
    <location>
        <begin position="27"/>
        <end position="144"/>
    </location>
</feature>
<dbReference type="SUPFAM" id="SSF109854">
    <property type="entry name" value="DinB/YfiT-like putative metalloenzymes"/>
    <property type="match status" value="1"/>
</dbReference>
<proteinExistence type="predicted"/>
<dbReference type="InterPro" id="IPR024775">
    <property type="entry name" value="DinB-like"/>
</dbReference>
<evidence type="ECO:0000259" key="1">
    <source>
        <dbReference type="Pfam" id="PF12867"/>
    </source>
</evidence>
<dbReference type="STRING" id="1499688.BN000_04817"/>
<dbReference type="InterPro" id="IPR034660">
    <property type="entry name" value="DinB/YfiT-like"/>
</dbReference>